<evidence type="ECO:0000313" key="3">
    <source>
        <dbReference type="EMBL" id="HIU36375.1"/>
    </source>
</evidence>
<proteinExistence type="predicted"/>
<reference evidence="3" key="1">
    <citation type="submission" date="2020-10" db="EMBL/GenBank/DDBJ databases">
        <authorList>
            <person name="Gilroy R."/>
        </authorList>
    </citation>
    <scope>NUCLEOTIDE SEQUENCE</scope>
    <source>
        <strain evidence="3">ChiGjej1B1-19959</strain>
    </source>
</reference>
<dbReference type="InterPro" id="IPR014225">
    <property type="entry name" value="Spore_II_D_firmicutes"/>
</dbReference>
<dbReference type="GO" id="GO:0030435">
    <property type="term" value="P:sporulation resulting in formation of a cellular spore"/>
    <property type="evidence" value="ECO:0007669"/>
    <property type="project" value="InterPro"/>
</dbReference>
<gene>
    <name evidence="3" type="primary">spoIID</name>
    <name evidence="3" type="ORF">IAC53_07225</name>
</gene>
<sequence length="334" mass="34939">MKTYAALCLLLAVAMFAAPVAALDLHGFSVETARQALFGEAVQTAAAGEPAGAPDSVAVLQAASGNVVEMDTADYLVGCVAAEMAAQSEPEALKAQAVAAYTNVRRLQAGEDDPALLGADISDDPARHQGYLDENARREKWGANFDVYEEKLRAAVEAVFGQALTYDGAYITAAYCALCPGRTESAETVWGADVPYLRSVTSPGDRLSPDFTSSTALTADEVREKLSAQSGITLPDDPAAWITGLTLSENGTGVVASVTVGGKAMTGQQFRTLLGLRSPAFTVSFADGRFTFTCTGNGHGVGMSQYGADYMARQGADYREILSHYYPGTTLAGA</sequence>
<dbReference type="InterPro" id="IPR013486">
    <property type="entry name" value="SpoIID/LytB"/>
</dbReference>
<comment type="caution">
    <text evidence="3">The sequence shown here is derived from an EMBL/GenBank/DDBJ whole genome shotgun (WGS) entry which is preliminary data.</text>
</comment>
<name>A0A9D1IGA6_9FIRM</name>
<dbReference type="Pfam" id="PF08486">
    <property type="entry name" value="SpoIID"/>
    <property type="match status" value="1"/>
</dbReference>
<dbReference type="InterPro" id="IPR013693">
    <property type="entry name" value="SpoIID/LytB_N"/>
</dbReference>
<feature type="chain" id="PRO_5038535769" evidence="1">
    <location>
        <begin position="18"/>
        <end position="334"/>
    </location>
</feature>
<dbReference type="AlphaFoldDB" id="A0A9D1IGA6"/>
<protein>
    <submittedName>
        <fullName evidence="3">Stage II sporulation protein D</fullName>
    </submittedName>
</protein>
<organism evidence="3 4">
    <name type="scientific">Candidatus Fimenecus excrementigallinarum</name>
    <dbReference type="NCBI Taxonomy" id="2840816"/>
    <lineage>
        <taxon>Bacteria</taxon>
        <taxon>Bacillati</taxon>
        <taxon>Bacillota</taxon>
        <taxon>Clostridia</taxon>
        <taxon>Candidatus Fimenecus</taxon>
    </lineage>
</organism>
<dbReference type="Proteomes" id="UP000824071">
    <property type="component" value="Unassembled WGS sequence"/>
</dbReference>
<evidence type="ECO:0000256" key="1">
    <source>
        <dbReference type="SAM" id="SignalP"/>
    </source>
</evidence>
<evidence type="ECO:0000313" key="4">
    <source>
        <dbReference type="Proteomes" id="UP000824071"/>
    </source>
</evidence>
<evidence type="ECO:0000259" key="2">
    <source>
        <dbReference type="Pfam" id="PF08486"/>
    </source>
</evidence>
<dbReference type="NCBIfam" id="TIGR02870">
    <property type="entry name" value="spore_II_D"/>
    <property type="match status" value="1"/>
</dbReference>
<dbReference type="NCBIfam" id="TIGR02669">
    <property type="entry name" value="SpoIID_LytB"/>
    <property type="match status" value="1"/>
</dbReference>
<reference evidence="3" key="2">
    <citation type="journal article" date="2021" name="PeerJ">
        <title>Extensive microbial diversity within the chicken gut microbiome revealed by metagenomics and culture.</title>
        <authorList>
            <person name="Gilroy R."/>
            <person name="Ravi A."/>
            <person name="Getino M."/>
            <person name="Pursley I."/>
            <person name="Horton D.L."/>
            <person name="Alikhan N.F."/>
            <person name="Baker D."/>
            <person name="Gharbi K."/>
            <person name="Hall N."/>
            <person name="Watson M."/>
            <person name="Adriaenssens E.M."/>
            <person name="Foster-Nyarko E."/>
            <person name="Jarju S."/>
            <person name="Secka A."/>
            <person name="Antonio M."/>
            <person name="Oren A."/>
            <person name="Chaudhuri R.R."/>
            <person name="La Ragione R."/>
            <person name="Hildebrand F."/>
            <person name="Pallen M.J."/>
        </authorList>
    </citation>
    <scope>NUCLEOTIDE SEQUENCE</scope>
    <source>
        <strain evidence="3">ChiGjej1B1-19959</strain>
    </source>
</reference>
<feature type="domain" description="Sporulation stage II protein D amidase enhancer LytB N-terminal" evidence="2">
    <location>
        <begin position="66"/>
        <end position="166"/>
    </location>
</feature>
<keyword evidence="1" id="KW-0732">Signal</keyword>
<dbReference type="EMBL" id="DVMW01000041">
    <property type="protein sequence ID" value="HIU36375.1"/>
    <property type="molecule type" value="Genomic_DNA"/>
</dbReference>
<feature type="signal peptide" evidence="1">
    <location>
        <begin position="1"/>
        <end position="17"/>
    </location>
</feature>
<accession>A0A9D1IGA6</accession>